<dbReference type="Proteomes" id="UP000680670">
    <property type="component" value="Unassembled WGS sequence"/>
</dbReference>
<sequence>MMSADLYGVEGMIALIGESTYTKWAYWQEEGVAGFIAARDFSN</sequence>
<name>A0ABQ4L257_SIMTE</name>
<keyword evidence="2" id="KW-1185">Reference proteome</keyword>
<evidence type="ECO:0000313" key="2">
    <source>
        <dbReference type="Proteomes" id="UP000680670"/>
    </source>
</evidence>
<protein>
    <submittedName>
        <fullName evidence="1">Uncharacterized protein</fullName>
    </submittedName>
</protein>
<evidence type="ECO:0000313" key="1">
    <source>
        <dbReference type="EMBL" id="GIN98371.1"/>
    </source>
</evidence>
<dbReference type="RefSeq" id="WP_281277072.1">
    <property type="nucleotide sequence ID" value="NZ_DAMDJW010000273.1"/>
</dbReference>
<organism evidence="1 2">
    <name type="scientific">Siminovitchia terrae</name>
    <name type="common">Bacillus terrae</name>
    <dbReference type="NCBI Taxonomy" id="1914933"/>
    <lineage>
        <taxon>Bacteria</taxon>
        <taxon>Bacillati</taxon>
        <taxon>Bacillota</taxon>
        <taxon>Bacilli</taxon>
        <taxon>Bacillales</taxon>
        <taxon>Bacillaceae</taxon>
        <taxon>Siminovitchia</taxon>
    </lineage>
</organism>
<dbReference type="EMBL" id="BORJ01000014">
    <property type="protein sequence ID" value="GIN98371.1"/>
    <property type="molecule type" value="Genomic_DNA"/>
</dbReference>
<reference evidence="1 2" key="1">
    <citation type="submission" date="2021-03" db="EMBL/GenBank/DDBJ databases">
        <title>Antimicrobial resistance genes in bacteria isolated from Japanese honey, and their potential for conferring macrolide and lincosamide resistance in the American foulbrood pathogen Paenibacillus larvae.</title>
        <authorList>
            <person name="Okamoto M."/>
            <person name="Kumagai M."/>
            <person name="Kanamori H."/>
            <person name="Takamatsu D."/>
        </authorList>
    </citation>
    <scope>NUCLEOTIDE SEQUENCE [LARGE SCALE GENOMIC DNA]</scope>
    <source>
        <strain evidence="1 2">J6TS1</strain>
    </source>
</reference>
<proteinExistence type="predicted"/>
<comment type="caution">
    <text evidence="1">The sequence shown here is derived from an EMBL/GenBank/DDBJ whole genome shotgun (WGS) entry which is preliminary data.</text>
</comment>
<gene>
    <name evidence="1" type="ORF">J6TS1_42410</name>
</gene>
<accession>A0ABQ4L257</accession>